<dbReference type="PANTHER" id="PTHR47870">
    <property type="entry name" value="CYTOCHROME C-TYPE BIOGENESIS PROTEIN CCMH"/>
    <property type="match status" value="1"/>
</dbReference>
<dbReference type="AlphaFoldDB" id="A0A1V8MAW9"/>
<evidence type="ECO:0000256" key="6">
    <source>
        <dbReference type="ARBA" id="ARBA00023004"/>
    </source>
</evidence>
<keyword evidence="7" id="KW-0472">Membrane</keyword>
<gene>
    <name evidence="9" type="ORF">AU255_10525</name>
</gene>
<dbReference type="Pfam" id="PF03918">
    <property type="entry name" value="CcmH"/>
    <property type="match status" value="1"/>
</dbReference>
<evidence type="ECO:0000256" key="3">
    <source>
        <dbReference type="ARBA" id="ARBA00022723"/>
    </source>
</evidence>
<dbReference type="OrthoDB" id="9804975at2"/>
<dbReference type="GO" id="GO:0017004">
    <property type="term" value="P:cytochrome complex assembly"/>
    <property type="evidence" value="ECO:0007669"/>
    <property type="project" value="UniProtKB-KW"/>
</dbReference>
<proteinExistence type="inferred from homology"/>
<keyword evidence="10" id="KW-1185">Reference proteome</keyword>
<dbReference type="STRING" id="1420851.AU255_10525"/>
<keyword evidence="7" id="KW-0812">Transmembrane</keyword>
<evidence type="ECO:0000256" key="2">
    <source>
        <dbReference type="ARBA" id="ARBA00022617"/>
    </source>
</evidence>
<keyword evidence="2 7" id="KW-0349">Heme</keyword>
<evidence type="ECO:0000313" key="10">
    <source>
        <dbReference type="Proteomes" id="UP000191980"/>
    </source>
</evidence>
<keyword evidence="4 7" id="KW-0732">Signal</keyword>
<evidence type="ECO:0000256" key="7">
    <source>
        <dbReference type="RuleBase" id="RU364112"/>
    </source>
</evidence>
<evidence type="ECO:0000259" key="8">
    <source>
        <dbReference type="Pfam" id="PF03918"/>
    </source>
</evidence>
<accession>A0A1V8MAW9</accession>
<evidence type="ECO:0000256" key="5">
    <source>
        <dbReference type="ARBA" id="ARBA00022748"/>
    </source>
</evidence>
<keyword evidence="6 7" id="KW-0408">Iron</keyword>
<comment type="function">
    <text evidence="7">Possible subunit of a heme lyase.</text>
</comment>
<feature type="transmembrane region" description="Helical" evidence="7">
    <location>
        <begin position="88"/>
        <end position="109"/>
    </location>
</feature>
<dbReference type="InterPro" id="IPR038297">
    <property type="entry name" value="CcmH/CycL/NrfF/Ccl2_sf"/>
</dbReference>
<evidence type="ECO:0000313" key="9">
    <source>
        <dbReference type="EMBL" id="OQK18744.1"/>
    </source>
</evidence>
<sequence length="145" mass="16672">MLSAAIDVYQFDDPEKEKRFQHLTFELRCPKCQNQNIADSNAEISQDLRTKIFQMLNAGKSDDEIVDYMVERYGDFVLYEPRVKPQTYLLWFGPGLFLLLGLLVVVLIIRSRNKAYKEANDHAPSLSNSEAKTLDALLKTKQGKK</sequence>
<evidence type="ECO:0000256" key="4">
    <source>
        <dbReference type="ARBA" id="ARBA00022729"/>
    </source>
</evidence>
<keyword evidence="7" id="KW-1133">Transmembrane helix</keyword>
<dbReference type="GO" id="GO:0005886">
    <property type="term" value="C:plasma membrane"/>
    <property type="evidence" value="ECO:0007669"/>
    <property type="project" value="TreeGrafter"/>
</dbReference>
<dbReference type="Proteomes" id="UP000191980">
    <property type="component" value="Unassembled WGS sequence"/>
</dbReference>
<dbReference type="GO" id="GO:0046872">
    <property type="term" value="F:metal ion binding"/>
    <property type="evidence" value="ECO:0007669"/>
    <property type="project" value="UniProtKB-KW"/>
</dbReference>
<keyword evidence="3 7" id="KW-0479">Metal-binding</keyword>
<reference evidence="9 10" key="1">
    <citation type="submission" date="2015-12" db="EMBL/GenBank/DDBJ databases">
        <authorList>
            <person name="Shamseldin A."/>
            <person name="Moawad H."/>
            <person name="Abd El-Rahim W.M."/>
            <person name="Sadowsky M.J."/>
        </authorList>
    </citation>
    <scope>NUCLEOTIDE SEQUENCE [LARGE SCALE GENOMIC DNA]</scope>
    <source>
        <strain evidence="9 10">WF1</strain>
    </source>
</reference>
<keyword evidence="5" id="KW-0201">Cytochrome c-type biogenesis</keyword>
<comment type="similarity">
    <text evidence="1 7">Belongs to the CcmH/CycL/Ccl2/NrfF family.</text>
</comment>
<dbReference type="InterPro" id="IPR005616">
    <property type="entry name" value="CcmH/CycL/Ccl2/NrfF_N"/>
</dbReference>
<name>A0A1V8MAW9_9GAMM</name>
<dbReference type="PANTHER" id="PTHR47870:SF1">
    <property type="entry name" value="CYTOCHROME C-TYPE BIOGENESIS PROTEIN CCMH"/>
    <property type="match status" value="1"/>
</dbReference>
<dbReference type="EMBL" id="LPUF01000001">
    <property type="protein sequence ID" value="OQK18744.1"/>
    <property type="molecule type" value="Genomic_DNA"/>
</dbReference>
<protein>
    <recommendedName>
        <fullName evidence="7">Cytochrome c-type biogenesis protein</fullName>
    </recommendedName>
</protein>
<evidence type="ECO:0000256" key="1">
    <source>
        <dbReference type="ARBA" id="ARBA00010342"/>
    </source>
</evidence>
<dbReference type="FunFam" id="1.10.8.640:FF:000001">
    <property type="entry name" value="Cytochrome c-type biogenesis protein"/>
    <property type="match status" value="1"/>
</dbReference>
<dbReference type="Gene3D" id="1.10.8.640">
    <property type="entry name" value="Cytochrome C biogenesis protein"/>
    <property type="match status" value="1"/>
</dbReference>
<dbReference type="CDD" id="cd16378">
    <property type="entry name" value="CcmH_N"/>
    <property type="match status" value="1"/>
</dbReference>
<organism evidence="9 10">
    <name type="scientific">Methyloprofundus sedimenti</name>
    <dbReference type="NCBI Taxonomy" id="1420851"/>
    <lineage>
        <taxon>Bacteria</taxon>
        <taxon>Pseudomonadati</taxon>
        <taxon>Pseudomonadota</taxon>
        <taxon>Gammaproteobacteria</taxon>
        <taxon>Methylococcales</taxon>
        <taxon>Methylococcaceae</taxon>
        <taxon>Methyloprofundus</taxon>
    </lineage>
</organism>
<feature type="domain" description="CcmH/CycL/Ccl2/NrfF N-terminal" evidence="8">
    <location>
        <begin position="3"/>
        <end position="138"/>
    </location>
</feature>
<comment type="caution">
    <text evidence="9">The sequence shown here is derived from an EMBL/GenBank/DDBJ whole genome shotgun (WGS) entry which is preliminary data.</text>
</comment>
<dbReference type="InterPro" id="IPR051263">
    <property type="entry name" value="C-type_cytochrome_biogenesis"/>
</dbReference>